<dbReference type="PANTHER" id="PTHR42736">
    <property type="entry name" value="PROTEIN-GLUTAMINE GAMMA-GLUTAMYLTRANSFERASE"/>
    <property type="match status" value="1"/>
</dbReference>
<keyword evidence="1" id="KW-0472">Membrane</keyword>
<dbReference type="InterPro" id="IPR038765">
    <property type="entry name" value="Papain-like_cys_pep_sf"/>
</dbReference>
<dbReference type="AlphaFoldDB" id="A0A2T6G2G4"/>
<dbReference type="PANTHER" id="PTHR42736:SF1">
    <property type="entry name" value="PROTEIN-GLUTAMINE GAMMA-GLUTAMYLTRANSFERASE"/>
    <property type="match status" value="1"/>
</dbReference>
<evidence type="ECO:0000259" key="2">
    <source>
        <dbReference type="SMART" id="SM00460"/>
    </source>
</evidence>
<gene>
    <name evidence="3" type="ORF">C8Z91_15055</name>
</gene>
<dbReference type="InterPro" id="IPR002931">
    <property type="entry name" value="Transglutaminase-like"/>
</dbReference>
<feature type="transmembrane region" description="Helical" evidence="1">
    <location>
        <begin position="341"/>
        <end position="361"/>
    </location>
</feature>
<feature type="transmembrane region" description="Helical" evidence="1">
    <location>
        <begin position="276"/>
        <end position="293"/>
    </location>
</feature>
<name>A0A2T6G2G4_9BACL</name>
<feature type="domain" description="Transglutaminase-like" evidence="2">
    <location>
        <begin position="627"/>
        <end position="705"/>
    </location>
</feature>
<keyword evidence="1" id="KW-0812">Transmembrane</keyword>
<dbReference type="InterPro" id="IPR052901">
    <property type="entry name" value="Bact_TGase-like"/>
</dbReference>
<accession>A0A2T6G2G4</accession>
<feature type="transmembrane region" description="Helical" evidence="1">
    <location>
        <begin position="249"/>
        <end position="269"/>
    </location>
</feature>
<keyword evidence="1" id="KW-1133">Transmembrane helix</keyword>
<evidence type="ECO:0000256" key="1">
    <source>
        <dbReference type="SAM" id="Phobius"/>
    </source>
</evidence>
<feature type="transmembrane region" description="Helical" evidence="1">
    <location>
        <begin position="299"/>
        <end position="316"/>
    </location>
</feature>
<dbReference type="SMART" id="SM00460">
    <property type="entry name" value="TGc"/>
    <property type="match status" value="1"/>
</dbReference>
<organism evidence="3 4">
    <name type="scientific">Paenibacillus elgii</name>
    <dbReference type="NCBI Taxonomy" id="189691"/>
    <lineage>
        <taxon>Bacteria</taxon>
        <taxon>Bacillati</taxon>
        <taxon>Bacillota</taxon>
        <taxon>Bacilli</taxon>
        <taxon>Bacillales</taxon>
        <taxon>Paenibacillaceae</taxon>
        <taxon>Paenibacillus</taxon>
    </lineage>
</organism>
<reference evidence="3 4" key="1">
    <citation type="submission" date="2018-03" db="EMBL/GenBank/DDBJ databases">
        <title>Genome sequence of Paenibacillus elgii strain AC13 an antimicrobial compound producing bacteria.</title>
        <authorList>
            <person name="Kurokawa A.S."/>
            <person name="Araujo J.F."/>
            <person name="Costa R.A."/>
            <person name="Ortega D.B."/>
            <person name="Pires A.S."/>
            <person name="Pappas G.J.Jr."/>
            <person name="Franco O.L."/>
            <person name="Barreto C."/>
            <person name="Magalhaes B.S."/>
            <person name="Kruger R.H."/>
        </authorList>
    </citation>
    <scope>NUCLEOTIDE SEQUENCE [LARGE SCALE GENOMIC DNA]</scope>
    <source>
        <strain evidence="3 4">AC13</strain>
    </source>
</reference>
<evidence type="ECO:0000313" key="4">
    <source>
        <dbReference type="Proteomes" id="UP000244184"/>
    </source>
</evidence>
<proteinExistence type="predicted"/>
<dbReference type="Pfam" id="PF01841">
    <property type="entry name" value="Transglut_core"/>
    <property type="match status" value="1"/>
</dbReference>
<comment type="caution">
    <text evidence="3">The sequence shown here is derived from an EMBL/GenBank/DDBJ whole genome shotgun (WGS) entry which is preliminary data.</text>
</comment>
<dbReference type="Gene3D" id="3.10.620.30">
    <property type="match status" value="1"/>
</dbReference>
<protein>
    <submittedName>
        <fullName evidence="3">Transglutaminase</fullName>
    </submittedName>
</protein>
<feature type="transmembrane region" description="Helical" evidence="1">
    <location>
        <begin position="141"/>
        <end position="159"/>
    </location>
</feature>
<sequence>MRSSPRPCAGCRAASRASFTCTGPGWLGPGPRTRGFGSSRRSAARLRSWRRMRPLLRREEVPPMSRSAPDTDPRAAQLAEDFASPAASGKAAAVASRACAAFAACVSVFREAAASAPAVAIAASSRAAAASREAPRTPANWAGDAALSVLLLLLLLEWLYPLRRLSELTEIYSIAPFAVTFAAFMLLDTFRLPGPAAWSAKALWIVAVTAWIHNGQTMPSPSWWLQWGRELAADAAEGLQGKVANWEPATRTLCFMAGWAFFISVVQSFVLERRQLIWFLGLTLGYLTFFQLVLALDMFYAVLRCIGLGLLLQAMLQPGRALRWRGEAASAVPASGERMRIFPALLLTAACLGAGLLGATMHPQDMRTPDWSGYVRSLENRLLGGAWLQRHGWASEARARTGYGSDDGKLGQPLQQDDSLAFTAVTPRLTYWRGEAKSFYTGQGWARVDDPPVPFVPNQAARQEESRPRSAAYALVRQEIRIVSPGLNRQLFAGGELKRVTSMQSAEGKPIPTKWVWKQGATDRYTVPALTDPLISYEVDALVLTDRTIPAADTGTGYAEDVRNRYLQLPASLPERVRRLAEQLTAGLQTPYAKAEAIERYLREHYPYSLEGTRAAGENEDFVDRFLFEQKTGYCDHFSTAMAVLLRSAGVPARWVKGFAPGEAVSRAAADGDERYIVQVRQKHAHSWVEAYFPSVGWVPFEPTPGYALTGGASADAAPAAASTAALTANNEAGKPSFVSQWASTLTDFANAALNRVKATLSTVAIALEGWMRAAVPFFQSTLFLWSLALLLAGGFLMAFLSVSRTRQRSRQPPAASRSLRRASPHRFADRLWRRLQRSYGRAAPQQTLREYANTRRCRSEAQRITLLQLAQLLETVRYADPDGPQERVTRRMLSDAWRRLRQSRSPEP</sequence>
<dbReference type="Proteomes" id="UP000244184">
    <property type="component" value="Unassembled WGS sequence"/>
</dbReference>
<evidence type="ECO:0000313" key="3">
    <source>
        <dbReference type="EMBL" id="PUA38351.1"/>
    </source>
</evidence>
<feature type="transmembrane region" description="Helical" evidence="1">
    <location>
        <begin position="783"/>
        <end position="803"/>
    </location>
</feature>
<feature type="transmembrane region" description="Helical" evidence="1">
    <location>
        <begin position="171"/>
        <end position="189"/>
    </location>
</feature>
<dbReference type="EMBL" id="PYHP01000036">
    <property type="protein sequence ID" value="PUA38351.1"/>
    <property type="molecule type" value="Genomic_DNA"/>
</dbReference>
<dbReference type="SUPFAM" id="SSF54001">
    <property type="entry name" value="Cysteine proteinases"/>
    <property type="match status" value="1"/>
</dbReference>